<evidence type="ECO:0000313" key="2">
    <source>
        <dbReference type="Proteomes" id="UP000828251"/>
    </source>
</evidence>
<dbReference type="PANTHER" id="PTHR33325">
    <property type="entry name" value="ZINC FINGER, CCHC-TYPE-RELATED"/>
    <property type="match status" value="1"/>
</dbReference>
<reference evidence="1 2" key="1">
    <citation type="journal article" date="2021" name="Plant Biotechnol. J.">
        <title>Multi-omics assisted identification of the key and species-specific regulatory components of drought-tolerant mechanisms in Gossypium stocksii.</title>
        <authorList>
            <person name="Yu D."/>
            <person name="Ke L."/>
            <person name="Zhang D."/>
            <person name="Wu Y."/>
            <person name="Sun Y."/>
            <person name="Mei J."/>
            <person name="Sun J."/>
            <person name="Sun Y."/>
        </authorList>
    </citation>
    <scope>NUCLEOTIDE SEQUENCE [LARGE SCALE GENOMIC DNA]</scope>
    <source>
        <strain evidence="2">cv. E1</strain>
        <tissue evidence="1">Leaf</tissue>
    </source>
</reference>
<accession>A0A9D3U7V3</accession>
<dbReference type="OrthoDB" id="1737433at2759"/>
<protein>
    <submittedName>
        <fullName evidence="1">Uncharacterized protein</fullName>
    </submittedName>
</protein>
<comment type="caution">
    <text evidence="1">The sequence shown here is derived from an EMBL/GenBank/DDBJ whole genome shotgun (WGS) entry which is preliminary data.</text>
</comment>
<dbReference type="PANTHER" id="PTHR33325:SF11">
    <property type="entry name" value="COLD SHOCK DOMAIN-CONTAINING PROTEIN 4-LIKE"/>
    <property type="match status" value="1"/>
</dbReference>
<dbReference type="AlphaFoldDB" id="A0A9D3U7V3"/>
<gene>
    <name evidence="1" type="ORF">J1N35_043638</name>
</gene>
<proteinExistence type="predicted"/>
<name>A0A9D3U7V3_9ROSI</name>
<organism evidence="1 2">
    <name type="scientific">Gossypium stocksii</name>
    <dbReference type="NCBI Taxonomy" id="47602"/>
    <lineage>
        <taxon>Eukaryota</taxon>
        <taxon>Viridiplantae</taxon>
        <taxon>Streptophyta</taxon>
        <taxon>Embryophyta</taxon>
        <taxon>Tracheophyta</taxon>
        <taxon>Spermatophyta</taxon>
        <taxon>Magnoliopsida</taxon>
        <taxon>eudicotyledons</taxon>
        <taxon>Gunneridae</taxon>
        <taxon>Pentapetalae</taxon>
        <taxon>rosids</taxon>
        <taxon>malvids</taxon>
        <taxon>Malvales</taxon>
        <taxon>Malvaceae</taxon>
        <taxon>Malvoideae</taxon>
        <taxon>Gossypium</taxon>
    </lineage>
</organism>
<sequence length="204" mass="23612">MLNLAKLEFATLDISSKNYLSWVLDAEIHLDAKGLGNTILAYKEASNQDKTKKNLKKRFDHQKTVILLKACYDWMHLRLQDIKIQQYREKGFKRYFELISCLLVAEQNNELLIKNHGIRLIGFAPFPEVNVAVHNNYENIKYKGPSRGRGCSGRRGRGCSSNRYHGGYNNDTSNHTKRITMKDKKKVVIIILQRLLRLYATDVV</sequence>
<dbReference type="Proteomes" id="UP000828251">
    <property type="component" value="Unassembled WGS sequence"/>
</dbReference>
<keyword evidence="2" id="KW-1185">Reference proteome</keyword>
<dbReference type="EMBL" id="JAIQCV010000013">
    <property type="protein sequence ID" value="KAH1031464.1"/>
    <property type="molecule type" value="Genomic_DNA"/>
</dbReference>
<evidence type="ECO:0000313" key="1">
    <source>
        <dbReference type="EMBL" id="KAH1031464.1"/>
    </source>
</evidence>